<feature type="chain" id="PRO_5020865685" evidence="1">
    <location>
        <begin position="27"/>
        <end position="140"/>
    </location>
</feature>
<dbReference type="Proteomes" id="UP000295292">
    <property type="component" value="Unassembled WGS sequence"/>
</dbReference>
<proteinExistence type="predicted"/>
<keyword evidence="1" id="KW-0732">Signal</keyword>
<dbReference type="AlphaFoldDB" id="A0A4R6WBS9"/>
<dbReference type="NCBIfam" id="NF047658">
    <property type="entry name" value="HYC_CC_PP"/>
    <property type="match status" value="1"/>
</dbReference>
<evidence type="ECO:0000256" key="1">
    <source>
        <dbReference type="SAM" id="SignalP"/>
    </source>
</evidence>
<dbReference type="InterPro" id="IPR058512">
    <property type="entry name" value="DUF8199"/>
</dbReference>
<protein>
    <submittedName>
        <fullName evidence="2">Uncharacterized protein</fullName>
    </submittedName>
</protein>
<accession>A0A4R6WBS9</accession>
<reference evidence="2 3" key="1">
    <citation type="submission" date="2019-03" db="EMBL/GenBank/DDBJ databases">
        <title>Genomic Encyclopedia of Archaeal and Bacterial Type Strains, Phase II (KMG-II): from individual species to whole genera.</title>
        <authorList>
            <person name="Goeker M."/>
        </authorList>
    </citation>
    <scope>NUCLEOTIDE SEQUENCE [LARGE SCALE GENOMIC DNA]</scope>
    <source>
        <strain evidence="2 3">DSM 28353</strain>
    </source>
</reference>
<dbReference type="RefSeq" id="WP_133584646.1">
    <property type="nucleotide sequence ID" value="NZ_SNYV01000014.1"/>
</dbReference>
<comment type="caution">
    <text evidence="2">The sequence shown here is derived from an EMBL/GenBank/DDBJ whole genome shotgun (WGS) entry which is preliminary data.</text>
</comment>
<gene>
    <name evidence="2" type="ORF">CLV99_2371</name>
</gene>
<feature type="signal peptide" evidence="1">
    <location>
        <begin position="1"/>
        <end position="26"/>
    </location>
</feature>
<organism evidence="2 3">
    <name type="scientific">Sphingobacterium yanglingense</name>
    <dbReference type="NCBI Taxonomy" id="1437280"/>
    <lineage>
        <taxon>Bacteria</taxon>
        <taxon>Pseudomonadati</taxon>
        <taxon>Bacteroidota</taxon>
        <taxon>Sphingobacteriia</taxon>
        <taxon>Sphingobacteriales</taxon>
        <taxon>Sphingobacteriaceae</taxon>
        <taxon>Sphingobacterium</taxon>
    </lineage>
</organism>
<dbReference type="InterPro" id="IPR058060">
    <property type="entry name" value="HYC_CC_PP"/>
</dbReference>
<keyword evidence="3" id="KW-1185">Reference proteome</keyword>
<dbReference type="EMBL" id="SNYV01000014">
    <property type="protein sequence ID" value="TDQ76979.1"/>
    <property type="molecule type" value="Genomic_DNA"/>
</dbReference>
<evidence type="ECO:0000313" key="3">
    <source>
        <dbReference type="Proteomes" id="UP000295292"/>
    </source>
</evidence>
<dbReference type="Pfam" id="PF26622">
    <property type="entry name" value="DUF8199"/>
    <property type="match status" value="1"/>
</dbReference>
<sequence length="140" mass="15659">MRKLFVILLSLLYLVLSSGFTQFSHECVGSAVRSVSLTSSSAVGDQPCPICLAKEKGLKKSKKDCCKHESKTLKVDVSTKGNSSSDYALKVFAHVFPERMLGALFDRSIEEDVVVNTNYYSTKVVPWSNPLYIFYCVYRI</sequence>
<name>A0A4R6WBS9_9SPHI</name>
<evidence type="ECO:0000313" key="2">
    <source>
        <dbReference type="EMBL" id="TDQ76979.1"/>
    </source>
</evidence>
<dbReference type="OrthoDB" id="1252385at2"/>